<dbReference type="GO" id="GO:0016787">
    <property type="term" value="F:hydrolase activity"/>
    <property type="evidence" value="ECO:0007669"/>
    <property type="project" value="UniProtKB-KW"/>
</dbReference>
<dbReference type="AlphaFoldDB" id="A0A1D6K4T6"/>
<keyword evidence="2" id="KW-0378">Hydrolase</keyword>
<accession>A0A1D6K4T6</accession>
<dbReference type="ExpressionAtlas" id="A0A1D6K4T6">
    <property type="expression patterns" value="baseline"/>
</dbReference>
<feature type="region of interest" description="Disordered" evidence="1">
    <location>
        <begin position="79"/>
        <end position="130"/>
    </location>
</feature>
<feature type="compositionally biased region" description="Polar residues" evidence="1">
    <location>
        <begin position="86"/>
        <end position="96"/>
    </location>
</feature>
<sequence>MATTPAEDPEPGLPPPKALCEQPRRRRPCVLLSFSAARDRFLRGRFLSAGLRPFSVRLPSPAGTSTVVHLWACAWRRGTSPRACSPSPTSGRRPSCSSPAGRRRCAGSSSSPSSGRRPSCPPASSRITSM</sequence>
<feature type="compositionally biased region" description="Low complexity" evidence="1">
    <location>
        <begin position="106"/>
        <end position="130"/>
    </location>
</feature>
<feature type="region of interest" description="Disordered" evidence="1">
    <location>
        <begin position="1"/>
        <end position="21"/>
    </location>
</feature>
<name>A0A1D6K4T6_MAIZE</name>
<dbReference type="EMBL" id="CM007647">
    <property type="protein sequence ID" value="ONL98615.1"/>
    <property type="molecule type" value="Genomic_DNA"/>
</dbReference>
<gene>
    <name evidence="2" type="ORF">ZEAMMB73_Zm00001d029386</name>
</gene>
<reference evidence="2" key="1">
    <citation type="submission" date="2015-12" db="EMBL/GenBank/DDBJ databases">
        <title>Update maize B73 reference genome by single molecule sequencing technologies.</title>
        <authorList>
            <consortium name="Maize Genome Sequencing Project"/>
            <person name="Ware D."/>
        </authorList>
    </citation>
    <scope>NUCLEOTIDE SEQUENCE [LARGE SCALE GENOMIC DNA]</scope>
    <source>
        <tissue evidence="2">Seedling</tissue>
    </source>
</reference>
<proteinExistence type="predicted"/>
<evidence type="ECO:0000256" key="1">
    <source>
        <dbReference type="SAM" id="MobiDB-lite"/>
    </source>
</evidence>
<evidence type="ECO:0000313" key="2">
    <source>
        <dbReference type="EMBL" id="ONL98615.1"/>
    </source>
</evidence>
<protein>
    <submittedName>
        <fullName evidence="2">Alpha/beta-Hydrolases superfamily protein</fullName>
    </submittedName>
</protein>
<organism evidence="2">
    <name type="scientific">Zea mays</name>
    <name type="common">Maize</name>
    <dbReference type="NCBI Taxonomy" id="4577"/>
    <lineage>
        <taxon>Eukaryota</taxon>
        <taxon>Viridiplantae</taxon>
        <taxon>Streptophyta</taxon>
        <taxon>Embryophyta</taxon>
        <taxon>Tracheophyta</taxon>
        <taxon>Spermatophyta</taxon>
        <taxon>Magnoliopsida</taxon>
        <taxon>Liliopsida</taxon>
        <taxon>Poales</taxon>
        <taxon>Poaceae</taxon>
        <taxon>PACMAD clade</taxon>
        <taxon>Panicoideae</taxon>
        <taxon>Andropogonodae</taxon>
        <taxon>Andropogoneae</taxon>
        <taxon>Tripsacinae</taxon>
        <taxon>Zea</taxon>
    </lineage>
</organism>